<dbReference type="GO" id="GO:0030288">
    <property type="term" value="C:outer membrane-bounded periplasmic space"/>
    <property type="evidence" value="ECO:0007669"/>
    <property type="project" value="UniProtKB-ARBA"/>
</dbReference>
<dbReference type="GO" id="GO:0043190">
    <property type="term" value="C:ATP-binding cassette (ABC) transporter complex"/>
    <property type="evidence" value="ECO:0007669"/>
    <property type="project" value="InterPro"/>
</dbReference>
<evidence type="ECO:0000259" key="5">
    <source>
        <dbReference type="Pfam" id="PF00496"/>
    </source>
</evidence>
<dbReference type="OrthoDB" id="9803988at2"/>
<dbReference type="GO" id="GO:1904680">
    <property type="term" value="F:peptide transmembrane transporter activity"/>
    <property type="evidence" value="ECO:0007669"/>
    <property type="project" value="TreeGrafter"/>
</dbReference>
<dbReference type="PANTHER" id="PTHR30290:SF38">
    <property type="entry name" value="D,D-DIPEPTIDE-BINDING PERIPLASMIC PROTEIN DDPA-RELATED"/>
    <property type="match status" value="1"/>
</dbReference>
<dbReference type="PANTHER" id="PTHR30290">
    <property type="entry name" value="PERIPLASMIC BINDING COMPONENT OF ABC TRANSPORTER"/>
    <property type="match status" value="1"/>
</dbReference>
<evidence type="ECO:0000313" key="6">
    <source>
        <dbReference type="EMBL" id="RDJ25459.1"/>
    </source>
</evidence>
<reference evidence="7" key="1">
    <citation type="submission" date="2018-07" db="EMBL/GenBank/DDBJ databases">
        <authorList>
            <person name="Safronova V.I."/>
            <person name="Chirak E.R."/>
            <person name="Sazanova A.L."/>
        </authorList>
    </citation>
    <scope>NUCLEOTIDE SEQUENCE [LARGE SCALE GENOMIC DNA]</scope>
    <source>
        <strain evidence="7">RCAM04685</strain>
    </source>
</reference>
<organism evidence="6 7">
    <name type="scientific">Bosea caraganae</name>
    <dbReference type="NCBI Taxonomy" id="2763117"/>
    <lineage>
        <taxon>Bacteria</taxon>
        <taxon>Pseudomonadati</taxon>
        <taxon>Pseudomonadota</taxon>
        <taxon>Alphaproteobacteria</taxon>
        <taxon>Hyphomicrobiales</taxon>
        <taxon>Boseaceae</taxon>
        <taxon>Bosea</taxon>
    </lineage>
</organism>
<feature type="signal peptide" evidence="4">
    <location>
        <begin position="1"/>
        <end position="28"/>
    </location>
</feature>
<dbReference type="InterPro" id="IPR030678">
    <property type="entry name" value="Peptide/Ni-bd"/>
</dbReference>
<dbReference type="InterPro" id="IPR039424">
    <property type="entry name" value="SBP_5"/>
</dbReference>
<dbReference type="Pfam" id="PF00496">
    <property type="entry name" value="SBP_bac_5"/>
    <property type="match status" value="1"/>
</dbReference>
<dbReference type="PIRSF" id="PIRSF002741">
    <property type="entry name" value="MppA"/>
    <property type="match status" value="1"/>
</dbReference>
<sequence length="545" mass="60682">MTGLTRRHTLALGAASAAGLILPRFAIAQSDNRPSITIAVQKIANSNTLETLREQSNVGTRTFYSYAEALIDTDWGGDLSLRPGLATSWRRIDDRTLELKLRQGVKFHNGDVMTAEDVAFSFGVDRMWGGSAQTGQSGLFGSVTGGAVGKQPPAEVVAVAKRAFPSFETIEIVDPQTIRFVNKTPDVTLEGRLSRNIGIIVSRRAFAETASWLDWARKPIGTGPYKIAEFKPDQSLTLVAHDEYWGGRPPLKSIRFVEVPETSSRINGLRSGEYDFACDIPPDQIGEIEKDPRAEVLGGLIGNHRQTVFDKTHPQLADPLVRRAMTHAIDRQTIVDALWGGRTRVPKGLQWEFYGDMFVADWDVPAFDMNEAKRLVKQSGYKGDTIPYRLLNNYYTNQVATAQVLVESWREIGLNVQIESKENFPQVLAKGPTRAVRDWSNSASFNDPVSSITSSHGPTGQQWQVGEWTNAEMGKLSDVLESSTDRTQRKAAFRRMLEICEREDPAYTVLHQTANFTAKRKDIQWKAAQSFVMDFSARNWGGIRS</sequence>
<dbReference type="Gene3D" id="3.40.190.10">
    <property type="entry name" value="Periplasmic binding protein-like II"/>
    <property type="match status" value="1"/>
</dbReference>
<evidence type="ECO:0000256" key="3">
    <source>
        <dbReference type="ARBA" id="ARBA00022729"/>
    </source>
</evidence>
<accession>A0A370L6T0</accession>
<protein>
    <submittedName>
        <fullName evidence="6">ABC transporter substrate-binding protein</fullName>
    </submittedName>
</protein>
<evidence type="ECO:0000313" key="7">
    <source>
        <dbReference type="Proteomes" id="UP000255207"/>
    </source>
</evidence>
<comment type="subcellular location">
    <subcellularLocation>
        <location evidence="1">Periplasm</location>
    </subcellularLocation>
</comment>
<keyword evidence="3 4" id="KW-0732">Signal</keyword>
<dbReference type="GO" id="GO:0015833">
    <property type="term" value="P:peptide transport"/>
    <property type="evidence" value="ECO:0007669"/>
    <property type="project" value="TreeGrafter"/>
</dbReference>
<proteinExistence type="inferred from homology"/>
<comment type="similarity">
    <text evidence="2">Belongs to the bacterial solute-binding protein 5 family.</text>
</comment>
<dbReference type="RefSeq" id="WP_114829505.1">
    <property type="nucleotide sequence ID" value="NZ_QQTO01000021.1"/>
</dbReference>
<dbReference type="Proteomes" id="UP000255207">
    <property type="component" value="Unassembled WGS sequence"/>
</dbReference>
<evidence type="ECO:0000256" key="2">
    <source>
        <dbReference type="ARBA" id="ARBA00005695"/>
    </source>
</evidence>
<dbReference type="PROSITE" id="PS51318">
    <property type="entry name" value="TAT"/>
    <property type="match status" value="1"/>
</dbReference>
<feature type="domain" description="Solute-binding protein family 5" evidence="5">
    <location>
        <begin position="81"/>
        <end position="457"/>
    </location>
</feature>
<keyword evidence="7" id="KW-1185">Reference proteome</keyword>
<gene>
    <name evidence="6" type="ORF">DWE98_12080</name>
</gene>
<dbReference type="AlphaFoldDB" id="A0A370L6T0"/>
<evidence type="ECO:0000256" key="4">
    <source>
        <dbReference type="SAM" id="SignalP"/>
    </source>
</evidence>
<dbReference type="InterPro" id="IPR006311">
    <property type="entry name" value="TAT_signal"/>
</dbReference>
<dbReference type="Gene3D" id="3.10.105.10">
    <property type="entry name" value="Dipeptide-binding Protein, Domain 3"/>
    <property type="match status" value="1"/>
</dbReference>
<name>A0A370L6T0_9HYPH</name>
<feature type="chain" id="PRO_5030068439" evidence="4">
    <location>
        <begin position="29"/>
        <end position="545"/>
    </location>
</feature>
<dbReference type="Gene3D" id="3.90.76.10">
    <property type="entry name" value="Dipeptide-binding Protein, Domain 1"/>
    <property type="match status" value="1"/>
</dbReference>
<comment type="caution">
    <text evidence="6">The sequence shown here is derived from an EMBL/GenBank/DDBJ whole genome shotgun (WGS) entry which is preliminary data.</text>
</comment>
<dbReference type="SUPFAM" id="SSF53850">
    <property type="entry name" value="Periplasmic binding protein-like II"/>
    <property type="match status" value="1"/>
</dbReference>
<evidence type="ECO:0000256" key="1">
    <source>
        <dbReference type="ARBA" id="ARBA00004418"/>
    </source>
</evidence>
<dbReference type="EMBL" id="QQTP01000005">
    <property type="protein sequence ID" value="RDJ25459.1"/>
    <property type="molecule type" value="Genomic_DNA"/>
</dbReference>
<dbReference type="CDD" id="cd08515">
    <property type="entry name" value="PBP2_NikA_DppA_OppA_like_10"/>
    <property type="match status" value="1"/>
</dbReference>
<dbReference type="InterPro" id="IPR000914">
    <property type="entry name" value="SBP_5_dom"/>
</dbReference>